<evidence type="ECO:0000313" key="4">
    <source>
        <dbReference type="EMBL" id="CAK9141962.1"/>
    </source>
</evidence>
<dbReference type="AlphaFoldDB" id="A0ABC8RCF8"/>
<evidence type="ECO:0000256" key="2">
    <source>
        <dbReference type="SAM" id="MobiDB-lite"/>
    </source>
</evidence>
<comment type="similarity">
    <text evidence="1">Belongs to the FHY3/FAR1 family.</text>
</comment>
<dbReference type="PANTHER" id="PTHR31669:SF293">
    <property type="entry name" value="PROTEIN FAR1-RELATED SEQUENCE"/>
    <property type="match status" value="1"/>
</dbReference>
<evidence type="ECO:0000313" key="5">
    <source>
        <dbReference type="Proteomes" id="UP001642360"/>
    </source>
</evidence>
<feature type="compositionally biased region" description="Acidic residues" evidence="2">
    <location>
        <begin position="273"/>
        <end position="285"/>
    </location>
</feature>
<dbReference type="InterPro" id="IPR031052">
    <property type="entry name" value="FHY3/FAR1"/>
</dbReference>
<keyword evidence="1" id="KW-0863">Zinc-finger</keyword>
<dbReference type="GO" id="GO:0005634">
    <property type="term" value="C:nucleus"/>
    <property type="evidence" value="ECO:0007669"/>
    <property type="project" value="UniProtKB-SubCell"/>
</dbReference>
<name>A0ABC8RCF8_9AQUA</name>
<reference evidence="4 5" key="1">
    <citation type="submission" date="2024-02" db="EMBL/GenBank/DDBJ databases">
        <authorList>
            <person name="Vignale AGUSTIN F."/>
            <person name="Sosa J E."/>
            <person name="Modenutti C."/>
        </authorList>
    </citation>
    <scope>NUCLEOTIDE SEQUENCE [LARGE SCALE GENOMIC DNA]</scope>
</reference>
<dbReference type="Proteomes" id="UP001642360">
    <property type="component" value="Unassembled WGS sequence"/>
</dbReference>
<gene>
    <name evidence="4" type="ORF">ILEXP_LOCUS9592</name>
</gene>
<keyword evidence="1" id="KW-0539">Nucleus</keyword>
<dbReference type="InterPro" id="IPR007527">
    <property type="entry name" value="Znf_SWIM"/>
</dbReference>
<dbReference type="GO" id="GO:0006355">
    <property type="term" value="P:regulation of DNA-templated transcription"/>
    <property type="evidence" value="ECO:0007669"/>
    <property type="project" value="UniProtKB-UniRule"/>
</dbReference>
<organism evidence="4 5">
    <name type="scientific">Ilex paraguariensis</name>
    <name type="common">yerba mate</name>
    <dbReference type="NCBI Taxonomy" id="185542"/>
    <lineage>
        <taxon>Eukaryota</taxon>
        <taxon>Viridiplantae</taxon>
        <taxon>Streptophyta</taxon>
        <taxon>Embryophyta</taxon>
        <taxon>Tracheophyta</taxon>
        <taxon>Spermatophyta</taxon>
        <taxon>Magnoliopsida</taxon>
        <taxon>eudicotyledons</taxon>
        <taxon>Gunneridae</taxon>
        <taxon>Pentapetalae</taxon>
        <taxon>asterids</taxon>
        <taxon>campanulids</taxon>
        <taxon>Aquifoliales</taxon>
        <taxon>Aquifoliaceae</taxon>
        <taxon>Ilex</taxon>
    </lineage>
</organism>
<dbReference type="GO" id="GO:0008270">
    <property type="term" value="F:zinc ion binding"/>
    <property type="evidence" value="ECO:0007669"/>
    <property type="project" value="UniProtKB-UniRule"/>
</dbReference>
<dbReference type="PANTHER" id="PTHR31669">
    <property type="entry name" value="PROTEIN FAR1-RELATED SEQUENCE 10-RELATED"/>
    <property type="match status" value="1"/>
</dbReference>
<evidence type="ECO:0000259" key="3">
    <source>
        <dbReference type="Pfam" id="PF04434"/>
    </source>
</evidence>
<protein>
    <recommendedName>
        <fullName evidence="1">Protein FAR1-RELATED SEQUENCE</fullName>
    </recommendedName>
</protein>
<accession>A0ABC8RCF8</accession>
<dbReference type="Pfam" id="PF04434">
    <property type="entry name" value="SWIM"/>
    <property type="match status" value="1"/>
</dbReference>
<feature type="domain" description="SWIM-type" evidence="3">
    <location>
        <begin position="170"/>
        <end position="188"/>
    </location>
</feature>
<feature type="compositionally biased region" description="Basic and acidic residues" evidence="2">
    <location>
        <begin position="326"/>
        <end position="335"/>
    </location>
</feature>
<dbReference type="EMBL" id="CAUOFW020001182">
    <property type="protein sequence ID" value="CAK9141962.1"/>
    <property type="molecule type" value="Genomic_DNA"/>
</dbReference>
<feature type="compositionally biased region" description="Pro residues" evidence="2">
    <location>
        <begin position="64"/>
        <end position="79"/>
    </location>
</feature>
<feature type="region of interest" description="Disordered" evidence="2">
    <location>
        <begin position="273"/>
        <end position="335"/>
    </location>
</feature>
<comment type="caution">
    <text evidence="4">The sequence shown here is derived from an EMBL/GenBank/DDBJ whole genome shotgun (WGS) entry which is preliminary data.</text>
</comment>
<keyword evidence="1" id="KW-0862">Zinc</keyword>
<comment type="subcellular location">
    <subcellularLocation>
        <location evidence="1">Nucleus</location>
    </subcellularLocation>
</comment>
<keyword evidence="5" id="KW-1185">Reference proteome</keyword>
<feature type="region of interest" description="Disordered" evidence="2">
    <location>
        <begin position="33"/>
        <end position="79"/>
    </location>
</feature>
<keyword evidence="1" id="KW-0479">Metal-binding</keyword>
<evidence type="ECO:0000256" key="1">
    <source>
        <dbReference type="RuleBase" id="RU367018"/>
    </source>
</evidence>
<comment type="function">
    <text evidence="1">Putative transcription activator involved in regulating light control of development.</text>
</comment>
<sequence length="335" mass="38644">MVPDLLKLNMINCYSIWQIRSMPSHSEWIQSGPHVFPVQNNHEEGQGNHDNNIAPPHDEQELSNPPPRGPLEPPPGHMQPPPFFCCHEGGFQQHQWPQFPKHDTFDKASKQVRIDDWLMSLEDYSDWFNMAEDKKAEGMMKAYKVMPIGKEKLAYEVVLDVMQRKAVYLCHMFEFMGILCRHIRAVFVKKSLVNCLPPEYVLQIWIMHVKGHVAREICKDKMQDEVQISSTSMSNNLMIEFFKVFGEGQKSQTKHNYLTLALRKVHSELLVMDEESDENENENEGDLGSTTPLEGGSQILSNIEFNLQDPPHVISWGRPKSLGQKHLKENNMGKR</sequence>
<feature type="compositionally biased region" description="Polar residues" evidence="2">
    <location>
        <begin position="288"/>
        <end position="305"/>
    </location>
</feature>
<proteinExistence type="inferred from homology"/>